<evidence type="ECO:0000313" key="3">
    <source>
        <dbReference type="EMBL" id="CEN52812.1"/>
    </source>
</evidence>
<accession>A0A0B7IS09</accession>
<feature type="transmembrane region" description="Helical" evidence="2">
    <location>
        <begin position="9"/>
        <end position="28"/>
    </location>
</feature>
<keyword evidence="2" id="KW-1133">Transmembrane helix</keyword>
<evidence type="ECO:0000313" key="4">
    <source>
        <dbReference type="Proteomes" id="UP000038200"/>
    </source>
</evidence>
<evidence type="ECO:0000256" key="2">
    <source>
        <dbReference type="SAM" id="Phobius"/>
    </source>
</evidence>
<organism evidence="3 4">
    <name type="scientific">Capnocytophaga canis</name>
    <dbReference type="NCBI Taxonomy" id="1848903"/>
    <lineage>
        <taxon>Bacteria</taxon>
        <taxon>Pseudomonadati</taxon>
        <taxon>Bacteroidota</taxon>
        <taxon>Flavobacteriia</taxon>
        <taxon>Flavobacteriales</taxon>
        <taxon>Flavobacteriaceae</taxon>
        <taxon>Capnocytophaga</taxon>
    </lineage>
</organism>
<dbReference type="Proteomes" id="UP000038200">
    <property type="component" value="Unassembled WGS sequence"/>
</dbReference>
<reference evidence="3 4" key="1">
    <citation type="submission" date="2015-01" db="EMBL/GenBank/DDBJ databases">
        <authorList>
            <person name="Xiang T."/>
            <person name="Song Y."/>
            <person name="Huang L."/>
            <person name="Wang B."/>
            <person name="Wu P."/>
        </authorList>
    </citation>
    <scope>NUCLEOTIDE SEQUENCE [LARGE SCALE GENOMIC DNA]</scope>
    <source>
        <strain evidence="3 4">CcD93</strain>
    </source>
</reference>
<dbReference type="AlphaFoldDB" id="A0A0B7IS09"/>
<keyword evidence="1" id="KW-0175">Coiled coil</keyword>
<evidence type="ECO:0000256" key="1">
    <source>
        <dbReference type="SAM" id="Coils"/>
    </source>
</evidence>
<feature type="coiled-coil region" evidence="1">
    <location>
        <begin position="33"/>
        <end position="60"/>
    </location>
</feature>
<name>A0A0B7IS09_9FLAO</name>
<keyword evidence="2" id="KW-0812">Transmembrane</keyword>
<gene>
    <name evidence="3" type="ORF">CCAND93_30014</name>
</gene>
<proteinExistence type="predicted"/>
<keyword evidence="2" id="KW-0472">Membrane</keyword>
<dbReference type="EMBL" id="CDOL01000217">
    <property type="protein sequence ID" value="CEN52812.1"/>
    <property type="molecule type" value="Genomic_DNA"/>
</dbReference>
<protein>
    <submittedName>
        <fullName evidence="3">Uncharacterized protein</fullName>
    </submittedName>
</protein>
<sequence length="112" mass="13570">MKYILDVELIYVLLTGFILVFTLTQFFFRSKTMDKIFEQIQMLKKERDLLKRLIDEERMAFSGEITLITNEVVKSDFFIEYEKEVFDKNTNIGYLKDKIVSLKRYKYNGRNR</sequence>